<keyword evidence="3" id="KW-0547">Nucleotide-binding</keyword>
<dbReference type="SMART" id="SM00382">
    <property type="entry name" value="AAA"/>
    <property type="match status" value="1"/>
</dbReference>
<dbReference type="InterPro" id="IPR036640">
    <property type="entry name" value="ABC1_TM_sf"/>
</dbReference>
<feature type="transmembrane region" description="Helical" evidence="8">
    <location>
        <begin position="139"/>
        <end position="157"/>
    </location>
</feature>
<dbReference type="PANTHER" id="PTHR43394">
    <property type="entry name" value="ATP-DEPENDENT PERMEASE MDL1, MITOCHONDRIAL"/>
    <property type="match status" value="1"/>
</dbReference>
<comment type="subcellular location">
    <subcellularLocation>
        <location evidence="1">Cell membrane</location>
        <topology evidence="1">Multi-pass membrane protein</topology>
    </subcellularLocation>
</comment>
<keyword evidence="12" id="KW-1185">Reference proteome</keyword>
<dbReference type="InterPro" id="IPR027417">
    <property type="entry name" value="P-loop_NTPase"/>
</dbReference>
<accession>A0ABS5C3B3</accession>
<dbReference type="Gene3D" id="1.20.1560.10">
    <property type="entry name" value="ABC transporter type 1, transmembrane domain"/>
    <property type="match status" value="1"/>
</dbReference>
<dbReference type="EMBL" id="JAGKQQ010000002">
    <property type="protein sequence ID" value="MBP3960445.1"/>
    <property type="molecule type" value="Genomic_DNA"/>
</dbReference>
<gene>
    <name evidence="11" type="ORF">J8F10_34900</name>
</gene>
<dbReference type="PROSITE" id="PS00211">
    <property type="entry name" value="ABC_TRANSPORTER_1"/>
    <property type="match status" value="1"/>
</dbReference>
<dbReference type="InterPro" id="IPR003439">
    <property type="entry name" value="ABC_transporter-like_ATP-bd"/>
</dbReference>
<keyword evidence="4 11" id="KW-0067">ATP-binding</keyword>
<dbReference type="Proteomes" id="UP000676565">
    <property type="component" value="Unassembled WGS sequence"/>
</dbReference>
<feature type="domain" description="ABC transmembrane type-1" evidence="10">
    <location>
        <begin position="138"/>
        <end position="398"/>
    </location>
</feature>
<sequence length="714" mass="79808">MRNFRRSVWFSWPYRQRLAASVFCALVVAVLWSVNLGAIYPVLKLLSSGKNLQQWIDEEIAEQQKLREIDAKEVAKLNFALATLESRPDTPEREKQKRSYSADLARATDAQDSHASWDYRYQWLRAKLIRHMPTDRFETFLWIMAAVLVCVVVKGVFEFFHESLVGWVTNRTLFDLRNSFFRRVVRQDVRQLSAAGTNDLMARFTNDTEQVGSGVKVLYGRVIAEPLKAVTCFAAACFICWQLTLTFVVVVPLALYVLMRVSKAMRKAAKKALQRMSAMYKILNETFSGIRAVKGFTREAHERRRFRQANYEFYRKALRLVNIDAFTNPAIEVLVVIAVGLALGAGVYLVVSGSMYIGIFRMCSQPLSFETLLQFYVFLAAIADPVRKLSSVYTKLQGAEAASARIFELYDREPTIRGNADGPRLITVKKRIEFRHVCFAYNPTADTPTLDNVSLTVKAGETVAVVGGNGCGKTTLLALLPRFFDPDSGAVLIDGVNLRTAHLRSLRKLIGVVTQDTQLFDDTVLANIAYGKRGATREEVIAAAKEARAHDFIEKKEGGYEALMGTAGSNFSGGERQKVALARAILRNPQVLILDEFTSAIDMQSEVDIHDALKQFVKGRTTFLITHKLHTVPEIADRVAMMESGRVLDFGTHAELLARCEPYRRLFESVQMWKTDAAAPGSGTKESAPLADARVPFAPGSPEGTKPPTQRDAA</sequence>
<feature type="domain" description="ABC transporter" evidence="9">
    <location>
        <begin position="432"/>
        <end position="669"/>
    </location>
</feature>
<dbReference type="Pfam" id="PF00664">
    <property type="entry name" value="ABC_membrane"/>
    <property type="match status" value="1"/>
</dbReference>
<comment type="caution">
    <text evidence="11">The sequence shown here is derived from an EMBL/GenBank/DDBJ whole genome shotgun (WGS) entry which is preliminary data.</text>
</comment>
<dbReference type="InterPro" id="IPR017871">
    <property type="entry name" value="ABC_transporter-like_CS"/>
</dbReference>
<evidence type="ECO:0000259" key="10">
    <source>
        <dbReference type="PROSITE" id="PS50929"/>
    </source>
</evidence>
<evidence type="ECO:0000259" key="9">
    <source>
        <dbReference type="PROSITE" id="PS50893"/>
    </source>
</evidence>
<dbReference type="RefSeq" id="WP_210662515.1">
    <property type="nucleotide sequence ID" value="NZ_JAGKQQ010000002.1"/>
</dbReference>
<evidence type="ECO:0000256" key="8">
    <source>
        <dbReference type="SAM" id="Phobius"/>
    </source>
</evidence>
<dbReference type="PANTHER" id="PTHR43394:SF1">
    <property type="entry name" value="ATP-BINDING CASSETTE SUB-FAMILY B MEMBER 10, MITOCHONDRIAL"/>
    <property type="match status" value="1"/>
</dbReference>
<dbReference type="InterPro" id="IPR011527">
    <property type="entry name" value="ABC1_TM_dom"/>
</dbReference>
<reference evidence="11 12" key="1">
    <citation type="submission" date="2021-04" db="EMBL/GenBank/DDBJ databases">
        <authorList>
            <person name="Ivanova A."/>
        </authorList>
    </citation>
    <scope>NUCLEOTIDE SEQUENCE [LARGE SCALE GENOMIC DNA]</scope>
    <source>
        <strain evidence="11 12">G18</strain>
    </source>
</reference>
<dbReference type="GO" id="GO:0005524">
    <property type="term" value="F:ATP binding"/>
    <property type="evidence" value="ECO:0007669"/>
    <property type="project" value="UniProtKB-KW"/>
</dbReference>
<dbReference type="InterPro" id="IPR003593">
    <property type="entry name" value="AAA+_ATPase"/>
</dbReference>
<evidence type="ECO:0000256" key="5">
    <source>
        <dbReference type="ARBA" id="ARBA00022989"/>
    </source>
</evidence>
<evidence type="ECO:0000256" key="3">
    <source>
        <dbReference type="ARBA" id="ARBA00022741"/>
    </source>
</evidence>
<evidence type="ECO:0000256" key="4">
    <source>
        <dbReference type="ARBA" id="ARBA00022840"/>
    </source>
</evidence>
<dbReference type="PROSITE" id="PS50929">
    <property type="entry name" value="ABC_TM1F"/>
    <property type="match status" value="1"/>
</dbReference>
<evidence type="ECO:0000313" key="12">
    <source>
        <dbReference type="Proteomes" id="UP000676565"/>
    </source>
</evidence>
<protein>
    <submittedName>
        <fullName evidence="11">ABC transporter ATP-binding protein</fullName>
    </submittedName>
</protein>
<dbReference type="InterPro" id="IPR039421">
    <property type="entry name" value="Type_1_exporter"/>
</dbReference>
<name>A0ABS5C3B3_9BACT</name>
<evidence type="ECO:0000256" key="1">
    <source>
        <dbReference type="ARBA" id="ARBA00004651"/>
    </source>
</evidence>
<keyword evidence="2 8" id="KW-0812">Transmembrane</keyword>
<dbReference type="SUPFAM" id="SSF90123">
    <property type="entry name" value="ABC transporter transmembrane region"/>
    <property type="match status" value="1"/>
</dbReference>
<keyword evidence="5 8" id="KW-1133">Transmembrane helix</keyword>
<dbReference type="PROSITE" id="PS50893">
    <property type="entry name" value="ABC_TRANSPORTER_2"/>
    <property type="match status" value="1"/>
</dbReference>
<feature type="transmembrane region" description="Helical" evidence="8">
    <location>
        <begin position="20"/>
        <end position="43"/>
    </location>
</feature>
<evidence type="ECO:0000256" key="2">
    <source>
        <dbReference type="ARBA" id="ARBA00022692"/>
    </source>
</evidence>
<evidence type="ECO:0000256" key="7">
    <source>
        <dbReference type="SAM" id="MobiDB-lite"/>
    </source>
</evidence>
<dbReference type="CDD" id="cd18552">
    <property type="entry name" value="ABC_6TM_MsbA_like"/>
    <property type="match status" value="1"/>
</dbReference>
<dbReference type="SUPFAM" id="SSF52540">
    <property type="entry name" value="P-loop containing nucleoside triphosphate hydrolases"/>
    <property type="match status" value="1"/>
</dbReference>
<evidence type="ECO:0000256" key="6">
    <source>
        <dbReference type="ARBA" id="ARBA00023136"/>
    </source>
</evidence>
<dbReference type="Pfam" id="PF00005">
    <property type="entry name" value="ABC_tran"/>
    <property type="match status" value="1"/>
</dbReference>
<organism evidence="11 12">
    <name type="scientific">Gemmata palustris</name>
    <dbReference type="NCBI Taxonomy" id="2822762"/>
    <lineage>
        <taxon>Bacteria</taxon>
        <taxon>Pseudomonadati</taxon>
        <taxon>Planctomycetota</taxon>
        <taxon>Planctomycetia</taxon>
        <taxon>Gemmatales</taxon>
        <taxon>Gemmataceae</taxon>
        <taxon>Gemmata</taxon>
    </lineage>
</organism>
<evidence type="ECO:0000313" key="11">
    <source>
        <dbReference type="EMBL" id="MBP3960445.1"/>
    </source>
</evidence>
<dbReference type="Gene3D" id="3.40.50.300">
    <property type="entry name" value="P-loop containing nucleotide triphosphate hydrolases"/>
    <property type="match status" value="1"/>
</dbReference>
<keyword evidence="6 8" id="KW-0472">Membrane</keyword>
<feature type="transmembrane region" description="Helical" evidence="8">
    <location>
        <begin position="233"/>
        <end position="258"/>
    </location>
</feature>
<feature type="region of interest" description="Disordered" evidence="7">
    <location>
        <begin position="677"/>
        <end position="714"/>
    </location>
</feature>
<feature type="transmembrane region" description="Helical" evidence="8">
    <location>
        <begin position="333"/>
        <end position="359"/>
    </location>
</feature>
<proteinExistence type="predicted"/>